<dbReference type="Proteomes" id="UP000192257">
    <property type="component" value="Unassembled WGS sequence"/>
</dbReference>
<evidence type="ECO:0000313" key="7">
    <source>
        <dbReference type="Proteomes" id="UP000192257"/>
    </source>
</evidence>
<dbReference type="VEuPathDB" id="TriTrypDB:TM35_000332240"/>
<evidence type="ECO:0000256" key="1">
    <source>
        <dbReference type="ARBA" id="ARBA00010835"/>
    </source>
</evidence>
<comment type="similarity">
    <text evidence="1">Belongs to the prokaryotic/mitochondrial release factor family.</text>
</comment>
<dbReference type="Pfam" id="PF00472">
    <property type="entry name" value="RF-1"/>
    <property type="match status" value="1"/>
</dbReference>
<dbReference type="PANTHER" id="PTHR43804:SF7">
    <property type="entry name" value="LD18447P"/>
    <property type="match status" value="1"/>
</dbReference>
<dbReference type="Gene3D" id="3.30.160.20">
    <property type="match status" value="1"/>
</dbReference>
<dbReference type="SUPFAM" id="SSF75620">
    <property type="entry name" value="Release factor"/>
    <property type="match status" value="1"/>
</dbReference>
<dbReference type="RefSeq" id="XP_028879833.1">
    <property type="nucleotide sequence ID" value="XM_029028980.1"/>
</dbReference>
<keyword evidence="2" id="KW-0488">Methylation</keyword>
<reference evidence="6 7" key="1">
    <citation type="submission" date="2017-03" db="EMBL/GenBank/DDBJ databases">
        <title>An alternative strategy for trypanosome survival in the mammalian bloodstream revealed through genome and transcriptome analysis of the ubiquitous bovine parasite Trypanosoma (Megatrypanum) theileri.</title>
        <authorList>
            <person name="Kelly S."/>
            <person name="Ivens A."/>
            <person name="Mott A."/>
            <person name="O'Neill E."/>
            <person name="Emms D."/>
            <person name="Macleod O."/>
            <person name="Voorheis P."/>
            <person name="Matthews J."/>
            <person name="Matthews K."/>
            <person name="Carrington M."/>
        </authorList>
    </citation>
    <scope>NUCLEOTIDE SEQUENCE [LARGE SCALE GENOMIC DNA]</scope>
    <source>
        <strain evidence="6">Edinburgh</strain>
    </source>
</reference>
<feature type="region of interest" description="Disordered" evidence="4">
    <location>
        <begin position="220"/>
        <end position="239"/>
    </location>
</feature>
<evidence type="ECO:0000313" key="6">
    <source>
        <dbReference type="EMBL" id="ORC85767.1"/>
    </source>
</evidence>
<evidence type="ECO:0000256" key="2">
    <source>
        <dbReference type="ARBA" id="ARBA00022481"/>
    </source>
</evidence>
<evidence type="ECO:0000256" key="4">
    <source>
        <dbReference type="SAM" id="MobiDB-lite"/>
    </source>
</evidence>
<organism evidence="6 7">
    <name type="scientific">Trypanosoma theileri</name>
    <dbReference type="NCBI Taxonomy" id="67003"/>
    <lineage>
        <taxon>Eukaryota</taxon>
        <taxon>Discoba</taxon>
        <taxon>Euglenozoa</taxon>
        <taxon>Kinetoplastea</taxon>
        <taxon>Metakinetoplastina</taxon>
        <taxon>Trypanosomatida</taxon>
        <taxon>Trypanosomatidae</taxon>
        <taxon>Trypanosoma</taxon>
    </lineage>
</organism>
<gene>
    <name evidence="6" type="ORF">TM35_000332240</name>
</gene>
<name>A0A1X0NM55_9TRYP</name>
<dbReference type="AlphaFoldDB" id="A0A1X0NM55"/>
<dbReference type="InterPro" id="IPR000352">
    <property type="entry name" value="Pep_chain_release_fac_I"/>
</dbReference>
<sequence length="447" mass="49820">MRNAPFLLFGAGGTQGGVKKVTQGTTISYTKWALVDGARAILAPIHHPLVTEYFIRLNQKRIYLEKLQEQGDTDVLRQLKNKVDGKPFDNVQWNIQYRDELDVAEEISGYLLKINDNMILKDQLHSQKSLTEEDRDLLPMVEEDINDLLNRVKGMDDQVNKVMGRRLESGDALGSSSRTWIVEVSGKAGGEEASLFAGELAEMYKTYSMVKREWNIENIEDKGDTDGPSSGTPAVPTTGARFQVTGDSVYRSMRHEIGVHKVQRVPITDQDGKMQTSTAVVTLMPVLDPVSVNVHEEDCKIEFVRGSGPGGQGMQSSSNAVCLTHKPSGISVKCHQSRSALGNKELALQTVAQQLLARRIKDQNSSLHDAWRNQWSSGERSDKMRTYNYPQNRVTDHRLGKDFPLQTFMEGGGALKELHDELNAVDDTQLLITVLLRHIEGEFGSVV</sequence>
<dbReference type="InterPro" id="IPR005139">
    <property type="entry name" value="PCRF"/>
</dbReference>
<feature type="domain" description="Peptide chain release factor" evidence="5">
    <location>
        <begin position="127"/>
        <end position="256"/>
    </location>
</feature>
<dbReference type="OrthoDB" id="2019491at2759"/>
<dbReference type="GeneID" id="39988760"/>
<dbReference type="GO" id="GO:0005737">
    <property type="term" value="C:cytoplasm"/>
    <property type="evidence" value="ECO:0007669"/>
    <property type="project" value="UniProtKB-ARBA"/>
</dbReference>
<dbReference type="InterPro" id="IPR045853">
    <property type="entry name" value="Pep_chain_release_fac_I_sf"/>
</dbReference>
<accession>A0A1X0NM55</accession>
<keyword evidence="3" id="KW-0648">Protein biosynthesis</keyword>
<dbReference type="SMART" id="SM00937">
    <property type="entry name" value="PCRF"/>
    <property type="match status" value="1"/>
</dbReference>
<dbReference type="GO" id="GO:0003747">
    <property type="term" value="F:translation release factor activity"/>
    <property type="evidence" value="ECO:0007669"/>
    <property type="project" value="InterPro"/>
</dbReference>
<protein>
    <submittedName>
        <fullName evidence="6">Putative peptide chain release factor 1</fullName>
    </submittedName>
</protein>
<dbReference type="Gene3D" id="3.30.70.1660">
    <property type="match status" value="1"/>
</dbReference>
<dbReference type="InterPro" id="IPR050057">
    <property type="entry name" value="Prokaryotic/Mito_RF"/>
</dbReference>
<keyword evidence="7" id="KW-1185">Reference proteome</keyword>
<dbReference type="STRING" id="67003.A0A1X0NM55"/>
<comment type="caution">
    <text evidence="6">The sequence shown here is derived from an EMBL/GenBank/DDBJ whole genome shotgun (WGS) entry which is preliminary data.</text>
</comment>
<evidence type="ECO:0000256" key="3">
    <source>
        <dbReference type="ARBA" id="ARBA00022917"/>
    </source>
</evidence>
<dbReference type="Pfam" id="PF03462">
    <property type="entry name" value="PCRF"/>
    <property type="match status" value="1"/>
</dbReference>
<proteinExistence type="inferred from homology"/>
<dbReference type="EMBL" id="NBCO01000033">
    <property type="protein sequence ID" value="ORC85767.1"/>
    <property type="molecule type" value="Genomic_DNA"/>
</dbReference>
<dbReference type="PANTHER" id="PTHR43804">
    <property type="entry name" value="LD18447P"/>
    <property type="match status" value="1"/>
</dbReference>
<evidence type="ECO:0000259" key="5">
    <source>
        <dbReference type="SMART" id="SM00937"/>
    </source>
</evidence>